<evidence type="ECO:0000313" key="6">
    <source>
        <dbReference type="EMBL" id="KAK5084117.1"/>
    </source>
</evidence>
<organism evidence="6 7">
    <name type="scientific">Lithohypha guttulata</name>
    <dbReference type="NCBI Taxonomy" id="1690604"/>
    <lineage>
        <taxon>Eukaryota</taxon>
        <taxon>Fungi</taxon>
        <taxon>Dikarya</taxon>
        <taxon>Ascomycota</taxon>
        <taxon>Pezizomycotina</taxon>
        <taxon>Eurotiomycetes</taxon>
        <taxon>Chaetothyriomycetidae</taxon>
        <taxon>Chaetothyriales</taxon>
        <taxon>Trichomeriaceae</taxon>
        <taxon>Lithohypha</taxon>
    </lineage>
</organism>
<feature type="transmembrane region" description="Helical" evidence="5">
    <location>
        <begin position="56"/>
        <end position="75"/>
    </location>
</feature>
<evidence type="ECO:0000256" key="3">
    <source>
        <dbReference type="ARBA" id="ARBA00022989"/>
    </source>
</evidence>
<gene>
    <name evidence="6" type="ORF">LTR24_007542</name>
</gene>
<feature type="transmembrane region" description="Helical" evidence="5">
    <location>
        <begin position="238"/>
        <end position="259"/>
    </location>
</feature>
<feature type="transmembrane region" description="Helical" evidence="5">
    <location>
        <begin position="81"/>
        <end position="99"/>
    </location>
</feature>
<evidence type="ECO:0000256" key="5">
    <source>
        <dbReference type="SAM" id="Phobius"/>
    </source>
</evidence>
<comment type="caution">
    <text evidence="6">The sequence shown here is derived from an EMBL/GenBank/DDBJ whole genome shotgun (WGS) entry which is preliminary data.</text>
</comment>
<dbReference type="EMBL" id="JAVRRG010000115">
    <property type="protein sequence ID" value="KAK5084117.1"/>
    <property type="molecule type" value="Genomic_DNA"/>
</dbReference>
<keyword evidence="3 5" id="KW-1133">Transmembrane helix</keyword>
<accession>A0ABR0K4E5</accession>
<evidence type="ECO:0000256" key="4">
    <source>
        <dbReference type="ARBA" id="ARBA00023136"/>
    </source>
</evidence>
<keyword evidence="4 5" id="KW-0472">Membrane</keyword>
<dbReference type="Proteomes" id="UP001345013">
    <property type="component" value="Unassembled WGS sequence"/>
</dbReference>
<dbReference type="Pfam" id="PF07264">
    <property type="entry name" value="EI24"/>
    <property type="match status" value="1"/>
</dbReference>
<reference evidence="6 7" key="1">
    <citation type="submission" date="2023-08" db="EMBL/GenBank/DDBJ databases">
        <title>Black Yeasts Isolated from many extreme environments.</title>
        <authorList>
            <person name="Coleine C."/>
            <person name="Stajich J.E."/>
            <person name="Selbmann L."/>
        </authorList>
    </citation>
    <scope>NUCLEOTIDE SEQUENCE [LARGE SCALE GENOMIC DNA]</scope>
    <source>
        <strain evidence="6 7">CCFEE 5885</strain>
    </source>
</reference>
<protein>
    <recommendedName>
        <fullName evidence="8">Outer spore wall protein RRT8</fullName>
    </recommendedName>
</protein>
<evidence type="ECO:0008006" key="8">
    <source>
        <dbReference type="Google" id="ProtNLM"/>
    </source>
</evidence>
<keyword evidence="7" id="KW-1185">Reference proteome</keyword>
<evidence type="ECO:0000256" key="1">
    <source>
        <dbReference type="ARBA" id="ARBA00004141"/>
    </source>
</evidence>
<dbReference type="PANTHER" id="PTHR34292:SF2">
    <property type="entry name" value="OUTER SPORE WALL PROTEIN LDS1"/>
    <property type="match status" value="1"/>
</dbReference>
<proteinExistence type="predicted"/>
<name>A0ABR0K4E5_9EURO</name>
<dbReference type="InterPro" id="IPR052786">
    <property type="entry name" value="Spore_wall_assembly"/>
</dbReference>
<keyword evidence="2 5" id="KW-0812">Transmembrane</keyword>
<comment type="subcellular location">
    <subcellularLocation>
        <location evidence="1">Membrane</location>
        <topology evidence="1">Multi-pass membrane protein</topology>
    </subcellularLocation>
</comment>
<evidence type="ECO:0000256" key="2">
    <source>
        <dbReference type="ARBA" id="ARBA00022692"/>
    </source>
</evidence>
<dbReference type="PANTHER" id="PTHR34292">
    <property type="entry name" value="OUTER SPORE WALL PROTEIN LDS1"/>
    <property type="match status" value="1"/>
</dbReference>
<sequence length="279" mass="30747">MADAVNRVQEVAKEEASRVSAMTKEAVESRAYLYPIKGVLYFLSHRDLWRPLMSKLAAVLTTSIGVTTLMFAVAFVPQMAIMAFTSGPAAAISAALLTLSESSTITNLISRSFFLDEALVDTFDGTLMKQDCTNLVSGGRQIQSGGDSMARLGKMIKKPFAKFTPNAIIRYLMYLPLNFIPVVGTAIFIILQGKRAGPTAHQRYFQLKEWNQRQREAHVEQNRGGYTSFGLTATLLEMVPFVSLFFIFTNSVGAALWAADLEKNATTAPKLREQAKKAE</sequence>
<feature type="transmembrane region" description="Helical" evidence="5">
    <location>
        <begin position="171"/>
        <end position="191"/>
    </location>
</feature>
<dbReference type="InterPro" id="IPR059112">
    <property type="entry name" value="CysZ/EI24"/>
</dbReference>
<evidence type="ECO:0000313" key="7">
    <source>
        <dbReference type="Proteomes" id="UP001345013"/>
    </source>
</evidence>